<dbReference type="InterPro" id="IPR024414">
    <property type="entry name" value="Uncharacterised_PrgI"/>
</dbReference>
<organism evidence="2 3">
    <name type="scientific">Candidatus Nealsonbacteria bacterium CG02_land_8_20_14_3_00_37_10</name>
    <dbReference type="NCBI Taxonomy" id="1974699"/>
    <lineage>
        <taxon>Bacteria</taxon>
        <taxon>Candidatus Nealsoniibacteriota</taxon>
    </lineage>
</organism>
<name>A0A2M7DAA4_9BACT</name>
<keyword evidence="1" id="KW-1133">Transmembrane helix</keyword>
<dbReference type="Proteomes" id="UP000230864">
    <property type="component" value="Unassembled WGS sequence"/>
</dbReference>
<accession>A0A2M7DAA4</accession>
<sequence length="140" mass="15589">MRFNVPQFIEHEAKVVGPLTFKQFIFIGGAGVLCFILYYSVPFPIFLATSVILGGAGAALAFLKIGGMSLPSILANFFKFSVAPKIYIWKKREQPGIRIYKREEKTSPAKAAGDGEELPLKIAEKSRLKRLHTQIETKTK</sequence>
<keyword evidence="1" id="KW-0812">Transmembrane</keyword>
<evidence type="ECO:0000313" key="3">
    <source>
        <dbReference type="Proteomes" id="UP000230864"/>
    </source>
</evidence>
<proteinExistence type="predicted"/>
<keyword evidence="1" id="KW-0472">Membrane</keyword>
<dbReference type="Pfam" id="PF12666">
    <property type="entry name" value="PrgI"/>
    <property type="match status" value="1"/>
</dbReference>
<comment type="caution">
    <text evidence="2">The sequence shown here is derived from an EMBL/GenBank/DDBJ whole genome shotgun (WGS) entry which is preliminary data.</text>
</comment>
<evidence type="ECO:0000313" key="2">
    <source>
        <dbReference type="EMBL" id="PIV45347.1"/>
    </source>
</evidence>
<gene>
    <name evidence="2" type="ORF">COS25_00345</name>
</gene>
<evidence type="ECO:0008006" key="4">
    <source>
        <dbReference type="Google" id="ProtNLM"/>
    </source>
</evidence>
<evidence type="ECO:0000256" key="1">
    <source>
        <dbReference type="SAM" id="Phobius"/>
    </source>
</evidence>
<dbReference type="AlphaFoldDB" id="A0A2M7DAA4"/>
<protein>
    <recommendedName>
        <fullName evidence="4">PrgI family protein</fullName>
    </recommendedName>
</protein>
<reference evidence="3" key="1">
    <citation type="submission" date="2017-09" db="EMBL/GenBank/DDBJ databases">
        <title>Depth-based differentiation of microbial function through sediment-hosted aquifers and enrichment of novel symbionts in the deep terrestrial subsurface.</title>
        <authorList>
            <person name="Probst A.J."/>
            <person name="Ladd B."/>
            <person name="Jarett J.K."/>
            <person name="Geller-Mcgrath D.E."/>
            <person name="Sieber C.M.K."/>
            <person name="Emerson J.B."/>
            <person name="Anantharaman K."/>
            <person name="Thomas B.C."/>
            <person name="Malmstrom R."/>
            <person name="Stieglmeier M."/>
            <person name="Klingl A."/>
            <person name="Woyke T."/>
            <person name="Ryan C.M."/>
            <person name="Banfield J.F."/>
        </authorList>
    </citation>
    <scope>NUCLEOTIDE SEQUENCE [LARGE SCALE GENOMIC DNA]</scope>
</reference>
<feature type="transmembrane region" description="Helical" evidence="1">
    <location>
        <begin position="21"/>
        <end position="39"/>
    </location>
</feature>
<dbReference type="EMBL" id="PETZ01000008">
    <property type="protein sequence ID" value="PIV45347.1"/>
    <property type="molecule type" value="Genomic_DNA"/>
</dbReference>